<dbReference type="GO" id="GO:0003677">
    <property type="term" value="F:DNA binding"/>
    <property type="evidence" value="ECO:0007669"/>
    <property type="project" value="InterPro"/>
</dbReference>
<feature type="domain" description="HTH cro/C1-type" evidence="1">
    <location>
        <begin position="82"/>
        <end position="136"/>
    </location>
</feature>
<dbReference type="SUPFAM" id="SSF47413">
    <property type="entry name" value="lambda repressor-like DNA-binding domains"/>
    <property type="match status" value="1"/>
</dbReference>
<name>A0A6J7X0M2_9CAUD</name>
<dbReference type="InterPro" id="IPR001387">
    <property type="entry name" value="Cro/C1-type_HTH"/>
</dbReference>
<proteinExistence type="predicted"/>
<reference evidence="2" key="1">
    <citation type="submission" date="2020-05" db="EMBL/GenBank/DDBJ databases">
        <authorList>
            <person name="Chiriac C."/>
            <person name="Salcher M."/>
            <person name="Ghai R."/>
            <person name="Kavagutti S V."/>
        </authorList>
    </citation>
    <scope>NUCLEOTIDE SEQUENCE</scope>
</reference>
<evidence type="ECO:0000259" key="1">
    <source>
        <dbReference type="PROSITE" id="PS50943"/>
    </source>
</evidence>
<dbReference type="Pfam" id="PF01381">
    <property type="entry name" value="HTH_3"/>
    <property type="match status" value="1"/>
</dbReference>
<dbReference type="PROSITE" id="PS50943">
    <property type="entry name" value="HTH_CROC1"/>
    <property type="match status" value="1"/>
</dbReference>
<organism evidence="2">
    <name type="scientific">uncultured Caudovirales phage</name>
    <dbReference type="NCBI Taxonomy" id="2100421"/>
    <lineage>
        <taxon>Viruses</taxon>
        <taxon>Duplodnaviria</taxon>
        <taxon>Heunggongvirae</taxon>
        <taxon>Uroviricota</taxon>
        <taxon>Caudoviricetes</taxon>
        <taxon>Peduoviridae</taxon>
        <taxon>Maltschvirus</taxon>
        <taxon>Maltschvirus maltsch</taxon>
    </lineage>
</organism>
<dbReference type="SMART" id="SM00530">
    <property type="entry name" value="HTH_XRE"/>
    <property type="match status" value="1"/>
</dbReference>
<dbReference type="CDD" id="cd00093">
    <property type="entry name" value="HTH_XRE"/>
    <property type="match status" value="1"/>
</dbReference>
<protein>
    <submittedName>
        <fullName evidence="2">HTH_XRE domain containing protein</fullName>
    </submittedName>
</protein>
<dbReference type="EMBL" id="LR798289">
    <property type="protein sequence ID" value="CAB5220793.1"/>
    <property type="molecule type" value="Genomic_DNA"/>
</dbReference>
<accession>A0A6J7X0M2</accession>
<dbReference type="Gene3D" id="1.10.260.40">
    <property type="entry name" value="lambda repressor-like DNA-binding domains"/>
    <property type="match status" value="1"/>
</dbReference>
<evidence type="ECO:0000313" key="2">
    <source>
        <dbReference type="EMBL" id="CAB5220793.1"/>
    </source>
</evidence>
<sequence>MSDVDFSYKQGQKVLVVGEVMKGRVKAATADGAQLDYYVLKIDGSGSAVVVNSEAVRPFEKSVYKVRDQDFVENVGAMARNIRKFRQASNMSQEQFGKALGVRAVTVSMWERGIRSPRSWRIPHLVKLLSISVEDLYGV</sequence>
<dbReference type="InterPro" id="IPR010982">
    <property type="entry name" value="Lambda_DNA-bd_dom_sf"/>
</dbReference>
<gene>
    <name evidence="2" type="ORF">UFOVP357_30</name>
</gene>